<dbReference type="EMBL" id="LN879502">
    <property type="protein sequence ID" value="CUI15718.1"/>
    <property type="molecule type" value="Genomic_DNA"/>
</dbReference>
<dbReference type="STRING" id="389348.PNK_0080"/>
<dbReference type="AlphaFoldDB" id="A0A0U5JD63"/>
<dbReference type="PANTHER" id="PTHR44858">
    <property type="entry name" value="TETRATRICOPEPTIDE REPEAT PROTEIN 6"/>
    <property type="match status" value="1"/>
</dbReference>
<dbReference type="Proteomes" id="UP000069902">
    <property type="component" value="Chromosome cPNK"/>
</dbReference>
<dbReference type="InterPro" id="IPR011990">
    <property type="entry name" value="TPR-like_helical_dom_sf"/>
</dbReference>
<dbReference type="RefSeq" id="WP_059059589.1">
    <property type="nucleotide sequence ID" value="NZ_LN879502.1"/>
</dbReference>
<dbReference type="InParanoid" id="A0A0U5JD63"/>
<dbReference type="Pfam" id="PF13432">
    <property type="entry name" value="TPR_16"/>
    <property type="match status" value="1"/>
</dbReference>
<evidence type="ECO:0000256" key="1">
    <source>
        <dbReference type="ARBA" id="ARBA00022737"/>
    </source>
</evidence>
<dbReference type="Gene3D" id="1.25.40.10">
    <property type="entry name" value="Tetratricopeptide repeat domain"/>
    <property type="match status" value="2"/>
</dbReference>
<keyword evidence="1" id="KW-0677">Repeat</keyword>
<proteinExistence type="predicted"/>
<dbReference type="InterPro" id="IPR019734">
    <property type="entry name" value="TPR_rpt"/>
</dbReference>
<organism evidence="4 5">
    <name type="scientific">Candidatus Protochlamydia naegleriophila</name>
    <dbReference type="NCBI Taxonomy" id="389348"/>
    <lineage>
        <taxon>Bacteria</taxon>
        <taxon>Pseudomonadati</taxon>
        <taxon>Chlamydiota</taxon>
        <taxon>Chlamydiia</taxon>
        <taxon>Parachlamydiales</taxon>
        <taxon>Parachlamydiaceae</taxon>
        <taxon>Candidatus Protochlamydia</taxon>
    </lineage>
</organism>
<evidence type="ECO:0000313" key="5">
    <source>
        <dbReference type="Proteomes" id="UP000069902"/>
    </source>
</evidence>
<gene>
    <name evidence="4" type="ORF">PNK_0080</name>
</gene>
<dbReference type="KEGG" id="pnl:PNK_0080"/>
<dbReference type="SUPFAM" id="SSF48452">
    <property type="entry name" value="TPR-like"/>
    <property type="match status" value="1"/>
</dbReference>
<protein>
    <submittedName>
        <fullName evidence="4">Uncharacterized protein</fullName>
    </submittedName>
</protein>
<dbReference type="PANTHER" id="PTHR44858:SF1">
    <property type="entry name" value="UDP-N-ACETYLGLUCOSAMINE--PEPTIDE N-ACETYLGLUCOSAMINYLTRANSFERASE SPINDLY-RELATED"/>
    <property type="match status" value="1"/>
</dbReference>
<keyword evidence="5" id="KW-1185">Reference proteome</keyword>
<sequence>MRSWKQVVYGREHEKVTLYALKTLSHDFTLRAQQKRANPWYDFNYALYLDTHSLEALKGRAGIVAKANPTYVEDFNSILEVEPHSLFASNGRGLSYLISRNYEQALADFSQVLAIAPDSVSALRNQMFCYYHLNRLNEALNDLNRLLGLNLDSKEEAFLLAFRANIYLKHNLLDEASADLNRAQVLDTDLSKIFEYRGYLYCQQGRFEDAAEQLFLAILKEDFPLDSQHPIGENIARRARGDHDIHEKDPFTIPIYKKMRQQVTQRFGTDVHALAMNNYIDERIDFLRNVMSYPE</sequence>
<dbReference type="SMART" id="SM00028">
    <property type="entry name" value="TPR"/>
    <property type="match status" value="4"/>
</dbReference>
<dbReference type="InterPro" id="IPR050498">
    <property type="entry name" value="Ycf3"/>
</dbReference>
<name>A0A0U5JD63_9BACT</name>
<reference evidence="5" key="1">
    <citation type="submission" date="2015-09" db="EMBL/GenBank/DDBJ databases">
        <authorList>
            <person name="Bertelli C."/>
        </authorList>
    </citation>
    <scope>NUCLEOTIDE SEQUENCE [LARGE SCALE GENOMIC DNA]</scope>
    <source>
        <strain evidence="5">KNic</strain>
    </source>
</reference>
<accession>A0A0U5JD63</accession>
<keyword evidence="2 3" id="KW-0802">TPR repeat</keyword>
<evidence type="ECO:0000256" key="3">
    <source>
        <dbReference type="PROSITE-ProRule" id="PRU00339"/>
    </source>
</evidence>
<feature type="repeat" description="TPR" evidence="3">
    <location>
        <begin position="86"/>
        <end position="119"/>
    </location>
</feature>
<dbReference type="PROSITE" id="PS50005">
    <property type="entry name" value="TPR"/>
    <property type="match status" value="1"/>
</dbReference>
<evidence type="ECO:0000313" key="4">
    <source>
        <dbReference type="EMBL" id="CUI15718.1"/>
    </source>
</evidence>
<evidence type="ECO:0000256" key="2">
    <source>
        <dbReference type="ARBA" id="ARBA00022803"/>
    </source>
</evidence>
<dbReference type="Pfam" id="PF14559">
    <property type="entry name" value="TPR_19"/>
    <property type="match status" value="1"/>
</dbReference>
<dbReference type="PATRIC" id="fig|389348.3.peg.98"/>